<dbReference type="Pfam" id="PF00011">
    <property type="entry name" value="HSP20"/>
    <property type="match status" value="1"/>
</dbReference>
<comment type="similarity">
    <text evidence="1 2">Belongs to the small heat shock protein (HSP20) family.</text>
</comment>
<evidence type="ECO:0000259" key="3">
    <source>
        <dbReference type="PROSITE" id="PS01031"/>
    </source>
</evidence>
<dbReference type="InterPro" id="IPR031107">
    <property type="entry name" value="Small_HSP"/>
</dbReference>
<dbReference type="SUPFAM" id="SSF49764">
    <property type="entry name" value="HSP20-like chaperones"/>
    <property type="match status" value="1"/>
</dbReference>
<dbReference type="PANTHER" id="PTHR11527">
    <property type="entry name" value="HEAT-SHOCK PROTEIN 20 FAMILY MEMBER"/>
    <property type="match status" value="1"/>
</dbReference>
<dbReference type="PROSITE" id="PS01031">
    <property type="entry name" value="SHSP"/>
    <property type="match status" value="1"/>
</dbReference>
<name>A0ABT8DWW6_9BURK</name>
<sequence>MYASLWSQPGIWFGQFERLRRELDDVFGTPGLPSSIRSAAAGTLPPVNVGRTPDKVEVYLFAPGLDPAKIDVTVERGVLRLAGERVADLPQEDARINVYSRERSAGRFLRAIALPDDVDTSQVDARYRDGVLQVSLARQQAAQPQRINVQ</sequence>
<protein>
    <submittedName>
        <fullName evidence="4">Hsp20/alpha crystallin family protein</fullName>
    </submittedName>
</protein>
<organism evidence="4 5">
    <name type="scientific">Roseateles violae</name>
    <dbReference type="NCBI Taxonomy" id="3058042"/>
    <lineage>
        <taxon>Bacteria</taxon>
        <taxon>Pseudomonadati</taxon>
        <taxon>Pseudomonadota</taxon>
        <taxon>Betaproteobacteria</taxon>
        <taxon>Burkholderiales</taxon>
        <taxon>Sphaerotilaceae</taxon>
        <taxon>Roseateles</taxon>
    </lineage>
</organism>
<dbReference type="InterPro" id="IPR008978">
    <property type="entry name" value="HSP20-like_chaperone"/>
</dbReference>
<dbReference type="CDD" id="cd06464">
    <property type="entry name" value="ACD_sHsps-like"/>
    <property type="match status" value="1"/>
</dbReference>
<dbReference type="Gene3D" id="2.60.40.790">
    <property type="match status" value="1"/>
</dbReference>
<reference evidence="4 5" key="1">
    <citation type="submission" date="2023-06" db="EMBL/GenBank/DDBJ databases">
        <title>Pelomonas sp. PFR6 16S ribosomal RNA gene Genome sequencing and assembly.</title>
        <authorList>
            <person name="Woo H."/>
        </authorList>
    </citation>
    <scope>NUCLEOTIDE SEQUENCE [LARGE SCALE GENOMIC DNA]</scope>
    <source>
        <strain evidence="4 5">PFR6</strain>
    </source>
</reference>
<evidence type="ECO:0000256" key="1">
    <source>
        <dbReference type="PROSITE-ProRule" id="PRU00285"/>
    </source>
</evidence>
<dbReference type="Proteomes" id="UP001228044">
    <property type="component" value="Unassembled WGS sequence"/>
</dbReference>
<evidence type="ECO:0000256" key="2">
    <source>
        <dbReference type="RuleBase" id="RU003616"/>
    </source>
</evidence>
<comment type="caution">
    <text evidence="4">The sequence shown here is derived from an EMBL/GenBank/DDBJ whole genome shotgun (WGS) entry which is preliminary data.</text>
</comment>
<accession>A0ABT8DWW6</accession>
<feature type="domain" description="SHSP" evidence="3">
    <location>
        <begin position="38"/>
        <end position="150"/>
    </location>
</feature>
<dbReference type="RefSeq" id="WP_290360904.1">
    <property type="nucleotide sequence ID" value="NZ_JAUHHC010000005.1"/>
</dbReference>
<evidence type="ECO:0000313" key="4">
    <source>
        <dbReference type="EMBL" id="MDN3922608.1"/>
    </source>
</evidence>
<keyword evidence="5" id="KW-1185">Reference proteome</keyword>
<evidence type="ECO:0000313" key="5">
    <source>
        <dbReference type="Proteomes" id="UP001228044"/>
    </source>
</evidence>
<dbReference type="InterPro" id="IPR002068">
    <property type="entry name" value="A-crystallin/Hsp20_dom"/>
</dbReference>
<dbReference type="EMBL" id="JAUHHC010000005">
    <property type="protein sequence ID" value="MDN3922608.1"/>
    <property type="molecule type" value="Genomic_DNA"/>
</dbReference>
<proteinExistence type="inferred from homology"/>
<gene>
    <name evidence="4" type="ORF">QWJ38_20140</name>
</gene>